<accession>A0A7X5C0H3</accession>
<keyword evidence="2" id="KW-0808">Transferase</keyword>
<dbReference type="InterPro" id="IPR002575">
    <property type="entry name" value="Aminoglycoside_PTrfase"/>
</dbReference>
<organism evidence="2 3">
    <name type="scientific">Paenibacillus sacheonensis</name>
    <dbReference type="NCBI Taxonomy" id="742054"/>
    <lineage>
        <taxon>Bacteria</taxon>
        <taxon>Bacillati</taxon>
        <taxon>Bacillota</taxon>
        <taxon>Bacilli</taxon>
        <taxon>Bacillales</taxon>
        <taxon>Paenibacillaceae</taxon>
        <taxon>Paenibacillus</taxon>
    </lineage>
</organism>
<gene>
    <name evidence="2" type="ORF">GT003_09725</name>
</gene>
<dbReference type="OrthoDB" id="334783at2"/>
<sequence length="306" mass="34736">MLRLRIPELNGTSDLVRLDKGYSSDVKYAVYGAGSQPVQILRTFDHGQEAGKRIEYENLQLAAGHGVKCSEPIAFGILPDLELGYILVSYIEGDEASEALPRLSERAQFDIGLQAGEQLKLMNSIDCPVQMASWQDRIMAKYRRYRSDYADCGVSIRRESELFAYIDKHLSGLEGRPNRFQHDDFHPANLIVKDGALSGVIDFNRCDWGDPVHEFVKVGMFGSEVSVPFSVGQIRGYHGGREPAEEFWRLYSLYLATTMISSVVWTLKVVPDQMEEMLGRIHRVLEEDHDGFAQMMPKWYREADFA</sequence>
<evidence type="ECO:0000313" key="3">
    <source>
        <dbReference type="Proteomes" id="UP000558113"/>
    </source>
</evidence>
<dbReference type="GO" id="GO:0016740">
    <property type="term" value="F:transferase activity"/>
    <property type="evidence" value="ECO:0007669"/>
    <property type="project" value="UniProtKB-KW"/>
</dbReference>
<dbReference type="AlphaFoldDB" id="A0A7X5C0H3"/>
<feature type="domain" description="Aminoglycoside phosphotransferase" evidence="1">
    <location>
        <begin position="15"/>
        <end position="247"/>
    </location>
</feature>
<proteinExistence type="predicted"/>
<protein>
    <submittedName>
        <fullName evidence="2">Phosphotransferase</fullName>
    </submittedName>
</protein>
<dbReference type="PANTHER" id="PTHR41283">
    <property type="entry name" value="AMINOGLYCOSIDE PHOSPHOTRANSFERASE"/>
    <property type="match status" value="1"/>
</dbReference>
<dbReference type="SUPFAM" id="SSF56112">
    <property type="entry name" value="Protein kinase-like (PK-like)"/>
    <property type="match status" value="1"/>
</dbReference>
<reference evidence="2 3" key="1">
    <citation type="submission" date="2020-01" db="EMBL/GenBank/DDBJ databases">
        <title>Paenibacillus soybeanensis sp. nov. isolated from the nodules of soybean (Glycine max(L.) Merr).</title>
        <authorList>
            <person name="Wang H."/>
        </authorList>
    </citation>
    <scope>NUCLEOTIDE SEQUENCE [LARGE SCALE GENOMIC DNA]</scope>
    <source>
        <strain evidence="2 3">DSM 23054</strain>
    </source>
</reference>
<dbReference type="EMBL" id="JAAAMU010000004">
    <property type="protein sequence ID" value="NBC69270.1"/>
    <property type="molecule type" value="Genomic_DNA"/>
</dbReference>
<dbReference type="PANTHER" id="PTHR41283:SF1">
    <property type="entry name" value="AMINOGLYCOSIDE PHOSPHOTRANSFERASE DOMAIN-CONTAINING PROTEIN"/>
    <property type="match status" value="1"/>
</dbReference>
<name>A0A7X5C0H3_9BACL</name>
<keyword evidence="3" id="KW-1185">Reference proteome</keyword>
<dbReference type="Pfam" id="PF01636">
    <property type="entry name" value="APH"/>
    <property type="match status" value="1"/>
</dbReference>
<comment type="caution">
    <text evidence="2">The sequence shown here is derived from an EMBL/GenBank/DDBJ whole genome shotgun (WGS) entry which is preliminary data.</text>
</comment>
<evidence type="ECO:0000313" key="2">
    <source>
        <dbReference type="EMBL" id="NBC69270.1"/>
    </source>
</evidence>
<dbReference type="Proteomes" id="UP000558113">
    <property type="component" value="Unassembled WGS sequence"/>
</dbReference>
<evidence type="ECO:0000259" key="1">
    <source>
        <dbReference type="Pfam" id="PF01636"/>
    </source>
</evidence>
<dbReference type="InterPro" id="IPR011009">
    <property type="entry name" value="Kinase-like_dom_sf"/>
</dbReference>
<dbReference type="Gene3D" id="3.90.1200.10">
    <property type="match status" value="1"/>
</dbReference>